<dbReference type="Pfam" id="PF00560">
    <property type="entry name" value="LRR_1"/>
    <property type="match status" value="1"/>
</dbReference>
<sequence length="248" mass="27123">MELCLSNVGLFGTIPAWFSDFVLENSLYYLDLSSNELNGELPSILCKHPDLTNNSFEGLTFFSFVGFAVGTLYDRAFLSLTAVTTIPLKPYTCWIRSEGGKSSVQPSISSTTNSPCWLGSRARLKNKESTAMLSWKRGKDGEQKLGRRRRLADGKRAQLLAPVRHQSEQRSDSRVASDVGSPQEGATAEARKFAVGTLHGRAFLSLTAVTTVPLKPYTYWIISEGGKSSVQPSISSTTNSPCWLGSRA</sequence>
<organism evidence="2 3">
    <name type="scientific">Zingiber officinale</name>
    <name type="common">Ginger</name>
    <name type="synonym">Amomum zingiber</name>
    <dbReference type="NCBI Taxonomy" id="94328"/>
    <lineage>
        <taxon>Eukaryota</taxon>
        <taxon>Viridiplantae</taxon>
        <taxon>Streptophyta</taxon>
        <taxon>Embryophyta</taxon>
        <taxon>Tracheophyta</taxon>
        <taxon>Spermatophyta</taxon>
        <taxon>Magnoliopsida</taxon>
        <taxon>Liliopsida</taxon>
        <taxon>Zingiberales</taxon>
        <taxon>Zingiberaceae</taxon>
        <taxon>Zingiber</taxon>
    </lineage>
</organism>
<feature type="compositionally biased region" description="Polar residues" evidence="1">
    <location>
        <begin position="227"/>
        <end position="241"/>
    </location>
</feature>
<dbReference type="Gene3D" id="3.80.10.10">
    <property type="entry name" value="Ribonuclease Inhibitor"/>
    <property type="match status" value="1"/>
</dbReference>
<feature type="region of interest" description="Disordered" evidence="1">
    <location>
        <begin position="227"/>
        <end position="248"/>
    </location>
</feature>
<feature type="compositionally biased region" description="Basic and acidic residues" evidence="1">
    <location>
        <begin position="165"/>
        <end position="175"/>
    </location>
</feature>
<name>A0A8J5GRN7_ZINOF</name>
<dbReference type="InterPro" id="IPR032675">
    <property type="entry name" value="LRR_dom_sf"/>
</dbReference>
<dbReference type="AlphaFoldDB" id="A0A8J5GRN7"/>
<protein>
    <submittedName>
        <fullName evidence="2">Uncharacterized protein</fullName>
    </submittedName>
</protein>
<dbReference type="InterPro" id="IPR001611">
    <property type="entry name" value="Leu-rich_rpt"/>
</dbReference>
<feature type="region of interest" description="Disordered" evidence="1">
    <location>
        <begin position="162"/>
        <end position="186"/>
    </location>
</feature>
<evidence type="ECO:0000313" key="2">
    <source>
        <dbReference type="EMBL" id="KAG6511432.1"/>
    </source>
</evidence>
<evidence type="ECO:0000313" key="3">
    <source>
        <dbReference type="Proteomes" id="UP000734854"/>
    </source>
</evidence>
<proteinExistence type="predicted"/>
<dbReference type="EMBL" id="JACMSC010000008">
    <property type="protein sequence ID" value="KAG6511432.1"/>
    <property type="molecule type" value="Genomic_DNA"/>
</dbReference>
<dbReference type="SUPFAM" id="SSF52058">
    <property type="entry name" value="L domain-like"/>
    <property type="match status" value="1"/>
</dbReference>
<gene>
    <name evidence="2" type="ORF">ZIOFF_029500</name>
</gene>
<reference evidence="2 3" key="1">
    <citation type="submission" date="2020-08" db="EMBL/GenBank/DDBJ databases">
        <title>Plant Genome Project.</title>
        <authorList>
            <person name="Zhang R.-G."/>
        </authorList>
    </citation>
    <scope>NUCLEOTIDE SEQUENCE [LARGE SCALE GENOMIC DNA]</scope>
    <source>
        <tissue evidence="2">Rhizome</tissue>
    </source>
</reference>
<evidence type="ECO:0000256" key="1">
    <source>
        <dbReference type="SAM" id="MobiDB-lite"/>
    </source>
</evidence>
<accession>A0A8J5GRN7</accession>
<dbReference type="Proteomes" id="UP000734854">
    <property type="component" value="Unassembled WGS sequence"/>
</dbReference>
<comment type="caution">
    <text evidence="2">The sequence shown here is derived from an EMBL/GenBank/DDBJ whole genome shotgun (WGS) entry which is preliminary data.</text>
</comment>
<keyword evidence="3" id="KW-1185">Reference proteome</keyword>